<reference evidence="3 4" key="1">
    <citation type="journal article" date="2019" name="PLoS Negl. Trop. Dis.">
        <title>Revisiting the worldwide diversity of Leptospira species in the environment.</title>
        <authorList>
            <person name="Vincent A.T."/>
            <person name="Schiettekatte O."/>
            <person name="Bourhy P."/>
            <person name="Veyrier F.J."/>
            <person name="Picardeau M."/>
        </authorList>
    </citation>
    <scope>NUCLEOTIDE SEQUENCE [LARGE SCALE GENOMIC DNA]</scope>
    <source>
        <strain evidence="3 4">201702444</strain>
    </source>
</reference>
<keyword evidence="2" id="KW-1133">Transmembrane helix</keyword>
<evidence type="ECO:0000313" key="4">
    <source>
        <dbReference type="Proteomes" id="UP000298429"/>
    </source>
</evidence>
<dbReference type="InterPro" id="IPR025113">
    <property type="entry name" value="TRL-like"/>
</dbReference>
<keyword evidence="2" id="KW-0472">Membrane</keyword>
<keyword evidence="2" id="KW-0812">Transmembrane</keyword>
<dbReference type="EMBL" id="RQGN01000029">
    <property type="protein sequence ID" value="TGM07025.1"/>
    <property type="molecule type" value="Genomic_DNA"/>
</dbReference>
<feature type="region of interest" description="Disordered" evidence="1">
    <location>
        <begin position="155"/>
        <end position="184"/>
    </location>
</feature>
<sequence length="184" mass="20281">MILQIQRPNRFRIPILGVWIRILVLSFLWNLVSCTGINVLNSPVGPEEMNTNPTPAYGRPSFELWYKGGLIYHNESIPNTIIGNAKGVERGESCSRSVLALFAWGDSSIQSASQKANIKKIAHIEYEHTAVLGIGYHSFCTIVKGESQTSVKVSEEVKEKKSVPSAPAPTPVVDKKESEEGETE</sequence>
<dbReference type="Proteomes" id="UP000298429">
    <property type="component" value="Unassembled WGS sequence"/>
</dbReference>
<evidence type="ECO:0000313" key="3">
    <source>
        <dbReference type="EMBL" id="TGM07025.1"/>
    </source>
</evidence>
<accession>A0A5F2BN73</accession>
<evidence type="ECO:0000256" key="2">
    <source>
        <dbReference type="SAM" id="Phobius"/>
    </source>
</evidence>
<feature type="transmembrane region" description="Helical" evidence="2">
    <location>
        <begin position="12"/>
        <end position="32"/>
    </location>
</feature>
<proteinExistence type="predicted"/>
<comment type="caution">
    <text evidence="3">The sequence shown here is derived from an EMBL/GenBank/DDBJ whole genome shotgun (WGS) entry which is preliminary data.</text>
</comment>
<protein>
    <submittedName>
        <fullName evidence="3">TRL-like family protein</fullName>
    </submittedName>
</protein>
<evidence type="ECO:0000256" key="1">
    <source>
        <dbReference type="SAM" id="MobiDB-lite"/>
    </source>
</evidence>
<gene>
    <name evidence="3" type="ORF">EHQ76_05360</name>
</gene>
<dbReference type="OrthoDB" id="328486at2"/>
<dbReference type="Pfam" id="PF13146">
    <property type="entry name" value="TRL"/>
    <property type="match status" value="1"/>
</dbReference>
<dbReference type="RefSeq" id="WP_135670084.1">
    <property type="nucleotide sequence ID" value="NZ_RQGN01000029.1"/>
</dbReference>
<dbReference type="AlphaFoldDB" id="A0A5F2BN73"/>
<organism evidence="3 4">
    <name type="scientific">Leptospira barantonii</name>
    <dbReference type="NCBI Taxonomy" id="2023184"/>
    <lineage>
        <taxon>Bacteria</taxon>
        <taxon>Pseudomonadati</taxon>
        <taxon>Spirochaetota</taxon>
        <taxon>Spirochaetia</taxon>
        <taxon>Leptospirales</taxon>
        <taxon>Leptospiraceae</taxon>
        <taxon>Leptospira</taxon>
    </lineage>
</organism>
<name>A0A5F2BN73_9LEPT</name>